<name>A0ACB1A732_MELEN</name>
<organism evidence="1 2">
    <name type="scientific">Meloidogyne enterolobii</name>
    <name type="common">Root-knot nematode worm</name>
    <name type="synonym">Meloidogyne mayaguensis</name>
    <dbReference type="NCBI Taxonomy" id="390850"/>
    <lineage>
        <taxon>Eukaryota</taxon>
        <taxon>Metazoa</taxon>
        <taxon>Ecdysozoa</taxon>
        <taxon>Nematoda</taxon>
        <taxon>Chromadorea</taxon>
        <taxon>Rhabditida</taxon>
        <taxon>Tylenchina</taxon>
        <taxon>Tylenchomorpha</taxon>
        <taxon>Tylenchoidea</taxon>
        <taxon>Meloidogynidae</taxon>
        <taxon>Meloidogyninae</taxon>
        <taxon>Meloidogyne</taxon>
    </lineage>
</organism>
<proteinExistence type="predicted"/>
<evidence type="ECO:0000313" key="2">
    <source>
        <dbReference type="Proteomes" id="UP001497535"/>
    </source>
</evidence>
<protein>
    <submittedName>
        <fullName evidence="1">Uncharacterized protein</fullName>
    </submittedName>
</protein>
<dbReference type="Proteomes" id="UP001497535">
    <property type="component" value="Unassembled WGS sequence"/>
</dbReference>
<evidence type="ECO:0000313" key="1">
    <source>
        <dbReference type="EMBL" id="CAK5085930.1"/>
    </source>
</evidence>
<dbReference type="EMBL" id="CAVMJV010000059">
    <property type="protein sequence ID" value="CAK5085930.1"/>
    <property type="molecule type" value="Genomic_DNA"/>
</dbReference>
<reference evidence="1" key="1">
    <citation type="submission" date="2023-11" db="EMBL/GenBank/DDBJ databases">
        <authorList>
            <person name="Poullet M."/>
        </authorList>
    </citation>
    <scope>NUCLEOTIDE SEQUENCE</scope>
    <source>
        <strain evidence="1">E1834</strain>
    </source>
</reference>
<comment type="caution">
    <text evidence="1">The sequence shown here is derived from an EMBL/GenBank/DDBJ whole genome shotgun (WGS) entry which is preliminary data.</text>
</comment>
<sequence length="717" mass="82887">MKSDLELKHVSESEKSDIYLELKHSEEAYFETFLKDNSELREVNQNSEARQLKKKEMKEISTKEEYDSNKNVIRTESSLEVSENKKATKIEEQEAIRTNYETNKKEATVKGKLEIINIACSEARREELIKSEAKLEVQEAKFQKDKAEAKLDEEVLLQKNEAEEKFEALLLHKNEAEAKFNIQEAKFRNNESEAKLDIQEAKLLKNESEARFDVQDLQSTELESEINRPINYSKKFEKQHENLADSNTLVKQIIHQLRDNHETEDKESINSSQLSTNNFSPSSLTNLSETFQKSLTEDEAIEVFLLSRHFEYDCAKPLKVLPPPNVTIFEFDEKKMKRRIEAIEACPLKKSVRFNIEESKEFCFSPFNCSSEEEEEADEEREEDPSLISPPKFLTKERGIVAELNKRLFVHLELVSVVEPKMSIYHNDMHLGDDPSKCRFLVDKNGDCWEIMLIFPNFDIELVGDYVFIASNEGGFDKSKITLKLKEAEEMTSNLDVLQKEEEKTTPKTTPKTSTNTNKTLKQIKITTNDVETTQNSPSQNFNKTPKIIEKPPENLKLNLIGKECLNFVIEGDPLPHIEMWIEKQSGTCKIIEPWRKFKLERLQQNKLGVTLLQKSLKLIQVGDIIVLQAINVFGEIITKHVVLNVLSNVLSNVSLLNKKVFVKEQPKIQQEETAPDSPKIPGEKRDEEKKKKKIPSALFIPKARFKKIFILFNFCF</sequence>
<gene>
    <name evidence="1" type="ORF">MENTE1834_LOCUS33405</name>
</gene>
<keyword evidence="2" id="KW-1185">Reference proteome</keyword>
<accession>A0ACB1A732</accession>